<protein>
    <submittedName>
        <fullName evidence="1">Uncharacterized protein</fullName>
    </submittedName>
</protein>
<name>A0ABP1S421_9HEXA</name>
<evidence type="ECO:0000313" key="2">
    <source>
        <dbReference type="Proteomes" id="UP001642540"/>
    </source>
</evidence>
<accession>A0ABP1S421</accession>
<gene>
    <name evidence="1" type="ORF">ODALV1_LOCUS29510</name>
</gene>
<organism evidence="1 2">
    <name type="scientific">Orchesella dallaii</name>
    <dbReference type="NCBI Taxonomy" id="48710"/>
    <lineage>
        <taxon>Eukaryota</taxon>
        <taxon>Metazoa</taxon>
        <taxon>Ecdysozoa</taxon>
        <taxon>Arthropoda</taxon>
        <taxon>Hexapoda</taxon>
        <taxon>Collembola</taxon>
        <taxon>Entomobryomorpha</taxon>
        <taxon>Entomobryoidea</taxon>
        <taxon>Orchesellidae</taxon>
        <taxon>Orchesellinae</taxon>
        <taxon>Orchesella</taxon>
    </lineage>
</organism>
<sequence>MSKKRFDDYFVKNAIVGTVTNQQGLEAERLGAEGKTKFEKGQYQDIYEAYKEYNVAVKIGEEDLEDSLKPEVVTEGPVQIRTTEPPGAYIITPQELPISSDESN</sequence>
<reference evidence="1 2" key="1">
    <citation type="submission" date="2024-08" db="EMBL/GenBank/DDBJ databases">
        <authorList>
            <person name="Cucini C."/>
            <person name="Frati F."/>
        </authorList>
    </citation>
    <scope>NUCLEOTIDE SEQUENCE [LARGE SCALE GENOMIC DNA]</scope>
</reference>
<evidence type="ECO:0000313" key="1">
    <source>
        <dbReference type="EMBL" id="CAL8143375.1"/>
    </source>
</evidence>
<dbReference type="Proteomes" id="UP001642540">
    <property type="component" value="Unassembled WGS sequence"/>
</dbReference>
<comment type="caution">
    <text evidence="1">The sequence shown here is derived from an EMBL/GenBank/DDBJ whole genome shotgun (WGS) entry which is preliminary data.</text>
</comment>
<dbReference type="EMBL" id="CAXLJM020000156">
    <property type="protein sequence ID" value="CAL8143375.1"/>
    <property type="molecule type" value="Genomic_DNA"/>
</dbReference>
<keyword evidence="2" id="KW-1185">Reference proteome</keyword>
<proteinExistence type="predicted"/>